<dbReference type="Pfam" id="PF00300">
    <property type="entry name" value="His_Phos_1"/>
    <property type="match status" value="1"/>
</dbReference>
<dbReference type="Proteomes" id="UP001302367">
    <property type="component" value="Chromosome 5"/>
</dbReference>
<dbReference type="GO" id="GO:0046390">
    <property type="term" value="P:ribose phosphate biosynthetic process"/>
    <property type="evidence" value="ECO:0007669"/>
    <property type="project" value="TreeGrafter"/>
</dbReference>
<reference evidence="4 6" key="2">
    <citation type="submission" date="2023-09" db="EMBL/GenBank/DDBJ databases">
        <title>Complete-Gapless Cercospora beticola genome.</title>
        <authorList>
            <person name="Wyatt N.A."/>
            <person name="Spanner R.E."/>
            <person name="Bolton M.D."/>
        </authorList>
    </citation>
    <scope>NUCLEOTIDE SEQUENCE [LARGE SCALE GENOMIC DNA]</scope>
    <source>
        <strain evidence="4">Cb09-40</strain>
    </source>
</reference>
<dbReference type="InterPro" id="IPR029033">
    <property type="entry name" value="His_PPase_superfam"/>
</dbReference>
<gene>
    <name evidence="3" type="ORF">CB0940_07726</name>
    <name evidence="4" type="ORF">RHO25_008339</name>
</gene>
<dbReference type="OrthoDB" id="4818801at2759"/>
<sequence length="226" mass="25253">MPDKDASTPRVFLIRHGQTEWSMSGQHTGKTDIPMTAEGEDQVRGTGRIVYGEGKLLDPKKIAKVLVSPRTRAIKTYELLSGQTEGYEIREEIAEWDYGDYEGLTPSQIRTNRKSEGLDIDRSWDIWRDGCVNGESPEQVTARLDAVIAEIKALQAPHMKDAEPKDVVIVAHGHTTRAFARRWLGYELSFPLSLMMEPGGVGVLSYQHHNVDEPALLLGIGFPLQQ</sequence>
<dbReference type="Proteomes" id="UP000230605">
    <property type="component" value="Chromosome 5"/>
</dbReference>
<evidence type="ECO:0000313" key="6">
    <source>
        <dbReference type="Proteomes" id="UP001302367"/>
    </source>
</evidence>
<dbReference type="EMBL" id="LKMD01000108">
    <property type="protein sequence ID" value="PIA88726.1"/>
    <property type="molecule type" value="Genomic_DNA"/>
</dbReference>
<evidence type="ECO:0000313" key="3">
    <source>
        <dbReference type="EMBL" id="PIA88726.1"/>
    </source>
</evidence>
<dbReference type="SUPFAM" id="SSF53254">
    <property type="entry name" value="Phosphoglycerate mutase-like"/>
    <property type="match status" value="1"/>
</dbReference>
<dbReference type="InterPro" id="IPR013078">
    <property type="entry name" value="His_Pase_superF_clade-1"/>
</dbReference>
<keyword evidence="6" id="KW-1185">Reference proteome</keyword>
<feature type="active site" description="Proton donor/acceptor" evidence="1">
    <location>
        <position position="95"/>
    </location>
</feature>
<reference evidence="3 5" key="1">
    <citation type="submission" date="2015-10" db="EMBL/GenBank/DDBJ databases">
        <title>The cercosporin biosynthetic gene cluster was horizontally transferred to several fungal lineages and shown to be expanded in Cercospora beticola based on microsynteny with recipient genomes.</title>
        <authorList>
            <person name="De Jonge R."/>
            <person name="Ebert M.K."/>
            <person name="Suttle J.C."/>
            <person name="Jurick Ii W.M."/>
            <person name="Secor G.A."/>
            <person name="Thomma B.P."/>
            <person name="Van De Peer Y."/>
            <person name="Bolton M.D."/>
        </authorList>
    </citation>
    <scope>NUCLEOTIDE SEQUENCE [LARGE SCALE GENOMIC DNA]</scope>
    <source>
        <strain evidence="3 5">09-40</strain>
    </source>
</reference>
<dbReference type="SMART" id="SM00855">
    <property type="entry name" value="PGAM"/>
    <property type="match status" value="1"/>
</dbReference>
<proteinExistence type="predicted"/>
<accession>A0A2G5H874</accession>
<dbReference type="PANTHER" id="PTHR48100:SF15">
    <property type="entry name" value="SEDOHEPTULOSE 1,7-BISPHOSPHATASE"/>
    <property type="match status" value="1"/>
</dbReference>
<feature type="binding site" evidence="2">
    <location>
        <begin position="95"/>
        <end position="98"/>
    </location>
    <ligand>
        <name>substrate</name>
    </ligand>
</feature>
<evidence type="ECO:0000313" key="4">
    <source>
        <dbReference type="EMBL" id="WPB03695.1"/>
    </source>
</evidence>
<dbReference type="InterPro" id="IPR050275">
    <property type="entry name" value="PGM_Phosphatase"/>
</dbReference>
<dbReference type="AlphaFoldDB" id="A0A2G5H874"/>
<dbReference type="Gene3D" id="3.40.50.1240">
    <property type="entry name" value="Phosphoglycerate mutase-like"/>
    <property type="match status" value="1"/>
</dbReference>
<organism evidence="3 5">
    <name type="scientific">Cercospora beticola</name>
    <name type="common">Sugarbeet leaf spot fungus</name>
    <dbReference type="NCBI Taxonomy" id="122368"/>
    <lineage>
        <taxon>Eukaryota</taxon>
        <taxon>Fungi</taxon>
        <taxon>Dikarya</taxon>
        <taxon>Ascomycota</taxon>
        <taxon>Pezizomycotina</taxon>
        <taxon>Dothideomycetes</taxon>
        <taxon>Dothideomycetidae</taxon>
        <taxon>Mycosphaerellales</taxon>
        <taxon>Mycosphaerellaceae</taxon>
        <taxon>Cercospora</taxon>
    </lineage>
</organism>
<evidence type="ECO:0000256" key="2">
    <source>
        <dbReference type="PIRSR" id="PIRSR613078-2"/>
    </source>
</evidence>
<feature type="binding site" evidence="2">
    <location>
        <begin position="28"/>
        <end position="29"/>
    </location>
    <ligand>
        <name>substrate</name>
    </ligand>
</feature>
<dbReference type="GO" id="GO:0050278">
    <property type="term" value="F:sedoheptulose-bisphosphatase activity"/>
    <property type="evidence" value="ECO:0007669"/>
    <property type="project" value="TreeGrafter"/>
</dbReference>
<dbReference type="CDD" id="cd07067">
    <property type="entry name" value="HP_PGM_like"/>
    <property type="match status" value="1"/>
</dbReference>
<evidence type="ECO:0000313" key="5">
    <source>
        <dbReference type="Proteomes" id="UP000230605"/>
    </source>
</evidence>
<dbReference type="PANTHER" id="PTHR48100">
    <property type="entry name" value="BROAD-SPECIFICITY PHOSPHATASE YOR283W-RELATED"/>
    <property type="match status" value="1"/>
</dbReference>
<feature type="active site" description="Tele-phosphohistidine intermediate" evidence="1">
    <location>
        <position position="16"/>
    </location>
</feature>
<evidence type="ECO:0000256" key="1">
    <source>
        <dbReference type="PIRSR" id="PIRSR613078-1"/>
    </source>
</evidence>
<dbReference type="EMBL" id="CP134188">
    <property type="protein sequence ID" value="WPB03695.1"/>
    <property type="molecule type" value="Genomic_DNA"/>
</dbReference>
<feature type="binding site" evidence="2">
    <location>
        <position position="72"/>
    </location>
    <ligand>
        <name>substrate</name>
    </ligand>
</feature>
<name>A0A2G5H874_CERBT</name>
<protein>
    <submittedName>
        <fullName evidence="3">Sedoheptulose 1,7-bisphosphatase</fullName>
    </submittedName>
</protein>